<evidence type="ECO:0000256" key="1">
    <source>
        <dbReference type="SAM" id="MobiDB-lite"/>
    </source>
</evidence>
<organism evidence="3 4">
    <name type="scientific">Mycena sanguinolenta</name>
    <dbReference type="NCBI Taxonomy" id="230812"/>
    <lineage>
        <taxon>Eukaryota</taxon>
        <taxon>Fungi</taxon>
        <taxon>Dikarya</taxon>
        <taxon>Basidiomycota</taxon>
        <taxon>Agaricomycotina</taxon>
        <taxon>Agaricomycetes</taxon>
        <taxon>Agaricomycetidae</taxon>
        <taxon>Agaricales</taxon>
        <taxon>Marasmiineae</taxon>
        <taxon>Mycenaceae</taxon>
        <taxon>Mycena</taxon>
    </lineage>
</organism>
<dbReference type="AlphaFoldDB" id="A0A8H6YSM9"/>
<dbReference type="InterPro" id="IPR036389">
    <property type="entry name" value="RNase_III_sf"/>
</dbReference>
<feature type="compositionally biased region" description="Basic and acidic residues" evidence="1">
    <location>
        <begin position="265"/>
        <end position="286"/>
    </location>
</feature>
<gene>
    <name evidence="3" type="ORF">MSAN_01017600</name>
</gene>
<dbReference type="OrthoDB" id="416741at2759"/>
<sequence length="329" mass="37174">MTGISCHKFVRNQIVSTITGSVYRVQLLTLSEQAWDSISDNSDDSASENRRMEWLGDGILTGRVSLKIHQMFPDGVVEFYHIARESLTCNFTFTHLMQKIGAGAAVTCPPNKTSADVFETLVGALYNEHSKNGLEHKFYAWFDDTFMPLIKAAEAAYRLHKRKMKMNQTRKTRFEMKKRLEHKAGSLLSDIRGPAMRIRTSEDGDEDLDPPMMTRRHLDASEEDEEDSDTSDDDDDLDTSNKNDNEEDSDTSEDSEEDSNTSNDNEEHSDGSDSQDDERCNGHTEDLSSSGDSNDCCSEDDGSCKSDVLFFIFPRQTCHLQNSKQFPDL</sequence>
<dbReference type="GO" id="GO:0006396">
    <property type="term" value="P:RNA processing"/>
    <property type="evidence" value="ECO:0007669"/>
    <property type="project" value="InterPro"/>
</dbReference>
<feature type="region of interest" description="Disordered" evidence="1">
    <location>
        <begin position="185"/>
        <end position="299"/>
    </location>
</feature>
<dbReference type="PROSITE" id="PS50142">
    <property type="entry name" value="RNASE_3_2"/>
    <property type="match status" value="1"/>
</dbReference>
<dbReference type="InterPro" id="IPR000999">
    <property type="entry name" value="RNase_III_dom"/>
</dbReference>
<feature type="domain" description="RNase III" evidence="2">
    <location>
        <begin position="37"/>
        <end position="130"/>
    </location>
</feature>
<feature type="compositionally biased region" description="Acidic residues" evidence="1">
    <location>
        <begin position="245"/>
        <end position="259"/>
    </location>
</feature>
<proteinExistence type="predicted"/>
<reference evidence="3" key="1">
    <citation type="submission" date="2020-05" db="EMBL/GenBank/DDBJ databases">
        <title>Mycena genomes resolve the evolution of fungal bioluminescence.</title>
        <authorList>
            <person name="Tsai I.J."/>
        </authorList>
    </citation>
    <scope>NUCLEOTIDE SEQUENCE</scope>
    <source>
        <strain evidence="3">160909Yilan</strain>
    </source>
</reference>
<dbReference type="SUPFAM" id="SSF69065">
    <property type="entry name" value="RNase III domain-like"/>
    <property type="match status" value="1"/>
</dbReference>
<dbReference type="Proteomes" id="UP000623467">
    <property type="component" value="Unassembled WGS sequence"/>
</dbReference>
<feature type="compositionally biased region" description="Acidic residues" evidence="1">
    <location>
        <begin position="221"/>
        <end position="238"/>
    </location>
</feature>
<evidence type="ECO:0000313" key="4">
    <source>
        <dbReference type="Proteomes" id="UP000623467"/>
    </source>
</evidence>
<evidence type="ECO:0000313" key="3">
    <source>
        <dbReference type="EMBL" id="KAF7363606.1"/>
    </source>
</evidence>
<dbReference type="EMBL" id="JACAZH010000007">
    <property type="protein sequence ID" value="KAF7363606.1"/>
    <property type="molecule type" value="Genomic_DNA"/>
</dbReference>
<comment type="caution">
    <text evidence="3">The sequence shown here is derived from an EMBL/GenBank/DDBJ whole genome shotgun (WGS) entry which is preliminary data.</text>
</comment>
<keyword evidence="4" id="KW-1185">Reference proteome</keyword>
<dbReference type="Gene3D" id="1.10.1520.10">
    <property type="entry name" value="Ribonuclease III domain"/>
    <property type="match status" value="1"/>
</dbReference>
<dbReference type="GO" id="GO:0004525">
    <property type="term" value="F:ribonuclease III activity"/>
    <property type="evidence" value="ECO:0007669"/>
    <property type="project" value="InterPro"/>
</dbReference>
<evidence type="ECO:0000259" key="2">
    <source>
        <dbReference type="PROSITE" id="PS50142"/>
    </source>
</evidence>
<protein>
    <submittedName>
        <fullName evidence="3">Ribonuclease III</fullName>
    </submittedName>
</protein>
<accession>A0A8H6YSM9</accession>
<name>A0A8H6YSM9_9AGAR</name>
<feature type="compositionally biased region" description="Polar residues" evidence="1">
    <location>
        <begin position="287"/>
        <end position="296"/>
    </location>
</feature>